<evidence type="ECO:0000256" key="2">
    <source>
        <dbReference type="SAM" id="SignalP"/>
    </source>
</evidence>
<accession>A0ABZ3FJ44</accession>
<reference evidence="3 4" key="1">
    <citation type="submission" date="2024-04" db="EMBL/GenBank/DDBJ databases">
        <title>Isolation of an actinomycete strain from pig manure.</title>
        <authorList>
            <person name="Gong T."/>
            <person name="Yu Z."/>
            <person name="An M."/>
            <person name="Wei C."/>
            <person name="Yang W."/>
            <person name="Liu L."/>
        </authorList>
    </citation>
    <scope>NUCLEOTIDE SEQUENCE [LARGE SCALE GENOMIC DNA]</scope>
    <source>
        <strain evidence="3 4">ZF39</strain>
    </source>
</reference>
<sequence>MTVSTTRRTALALGVSALAVSLGAALVPAALAAPTTSPTTPPPATATAAPTAAYTPDQEIRIHVIPPTSRNGSATLTARGQKPGLPISVTVTDGTNSTSAKGVIDAKGNARLAIKAPKGGWKAGTTYTWGSDISTAAAGGGEFTTSRNLGQQPSGGTNTKKPATGSGGGLARTGV</sequence>
<feature type="compositionally biased region" description="Polar residues" evidence="1">
    <location>
        <begin position="143"/>
        <end position="161"/>
    </location>
</feature>
<evidence type="ECO:0000256" key="1">
    <source>
        <dbReference type="SAM" id="MobiDB-lite"/>
    </source>
</evidence>
<name>A0ABZ3FJ44_9ACTN</name>
<dbReference type="InterPro" id="IPR006311">
    <property type="entry name" value="TAT_signal"/>
</dbReference>
<dbReference type="Proteomes" id="UP001442841">
    <property type="component" value="Chromosome"/>
</dbReference>
<feature type="signal peptide" evidence="2">
    <location>
        <begin position="1"/>
        <end position="32"/>
    </location>
</feature>
<proteinExistence type="predicted"/>
<organism evidence="3 4">
    <name type="scientific">Ammonicoccus fulvus</name>
    <dbReference type="NCBI Taxonomy" id="3138240"/>
    <lineage>
        <taxon>Bacteria</taxon>
        <taxon>Bacillati</taxon>
        <taxon>Actinomycetota</taxon>
        <taxon>Actinomycetes</taxon>
        <taxon>Propionibacteriales</taxon>
        <taxon>Propionibacteriaceae</taxon>
        <taxon>Ammonicoccus</taxon>
    </lineage>
</organism>
<gene>
    <name evidence="3" type="ORF">AADG42_01545</name>
</gene>
<evidence type="ECO:0000313" key="4">
    <source>
        <dbReference type="Proteomes" id="UP001442841"/>
    </source>
</evidence>
<protein>
    <recommendedName>
        <fullName evidence="5">Bacterial Ig domain-containing protein</fullName>
    </recommendedName>
</protein>
<feature type="compositionally biased region" description="Gly residues" evidence="1">
    <location>
        <begin position="165"/>
        <end position="175"/>
    </location>
</feature>
<dbReference type="PROSITE" id="PS51318">
    <property type="entry name" value="TAT"/>
    <property type="match status" value="1"/>
</dbReference>
<dbReference type="EMBL" id="CP154795">
    <property type="protein sequence ID" value="XAN06043.1"/>
    <property type="molecule type" value="Genomic_DNA"/>
</dbReference>
<keyword evidence="4" id="KW-1185">Reference proteome</keyword>
<feature type="region of interest" description="Disordered" evidence="1">
    <location>
        <begin position="138"/>
        <end position="175"/>
    </location>
</feature>
<evidence type="ECO:0008006" key="5">
    <source>
        <dbReference type="Google" id="ProtNLM"/>
    </source>
</evidence>
<feature type="chain" id="PRO_5046017602" description="Bacterial Ig domain-containing protein" evidence="2">
    <location>
        <begin position="33"/>
        <end position="175"/>
    </location>
</feature>
<keyword evidence="2" id="KW-0732">Signal</keyword>
<dbReference type="RefSeq" id="WP_425307481.1">
    <property type="nucleotide sequence ID" value="NZ_CP154795.1"/>
</dbReference>
<evidence type="ECO:0000313" key="3">
    <source>
        <dbReference type="EMBL" id="XAN06043.1"/>
    </source>
</evidence>